<dbReference type="InterPro" id="IPR011009">
    <property type="entry name" value="Kinase-like_dom_sf"/>
</dbReference>
<dbReference type="PANTHER" id="PTHR10566">
    <property type="entry name" value="CHAPERONE-ACTIVITY OF BC1 COMPLEX CABC1 -RELATED"/>
    <property type="match status" value="1"/>
</dbReference>
<comment type="similarity">
    <text evidence="1">Belongs to the protein kinase superfamily. ADCK protein kinase family.</text>
</comment>
<dbReference type="RefSeq" id="WP_146391022.1">
    <property type="nucleotide sequence ID" value="NZ_SJPK01000004.1"/>
</dbReference>
<dbReference type="AlphaFoldDB" id="A0A5C5XYP6"/>
<keyword evidence="5" id="KW-1185">Reference proteome</keyword>
<dbReference type="Pfam" id="PF03109">
    <property type="entry name" value="ABC1"/>
    <property type="match status" value="1"/>
</dbReference>
<feature type="transmembrane region" description="Helical" evidence="2">
    <location>
        <begin position="494"/>
        <end position="512"/>
    </location>
</feature>
<evidence type="ECO:0000256" key="1">
    <source>
        <dbReference type="ARBA" id="ARBA00009670"/>
    </source>
</evidence>
<keyword evidence="2" id="KW-1133">Transmembrane helix</keyword>
<dbReference type="PANTHER" id="PTHR10566:SF113">
    <property type="entry name" value="PROTEIN ACTIVITY OF BC1 COMPLEX KINASE 7, CHLOROPLASTIC"/>
    <property type="match status" value="1"/>
</dbReference>
<evidence type="ECO:0000313" key="4">
    <source>
        <dbReference type="EMBL" id="TWT67065.1"/>
    </source>
</evidence>
<protein>
    <recommendedName>
        <fullName evidence="3">ABC1 atypical kinase-like domain-containing protein</fullName>
    </recommendedName>
</protein>
<dbReference type="InterPro" id="IPR004147">
    <property type="entry name" value="ABC1_dom"/>
</dbReference>
<feature type="transmembrane region" description="Helical" evidence="2">
    <location>
        <begin position="524"/>
        <end position="544"/>
    </location>
</feature>
<dbReference type="GO" id="GO:0016740">
    <property type="term" value="F:transferase activity"/>
    <property type="evidence" value="ECO:0007669"/>
    <property type="project" value="UniProtKB-KW"/>
</dbReference>
<evidence type="ECO:0000259" key="3">
    <source>
        <dbReference type="Pfam" id="PF03109"/>
    </source>
</evidence>
<dbReference type="CDD" id="cd05121">
    <property type="entry name" value="ABC1_ADCK3-like"/>
    <property type="match status" value="1"/>
</dbReference>
<reference evidence="4 5" key="1">
    <citation type="submission" date="2019-02" db="EMBL/GenBank/DDBJ databases">
        <title>Deep-cultivation of Planctomycetes and their phenomic and genomic characterization uncovers novel biology.</title>
        <authorList>
            <person name="Wiegand S."/>
            <person name="Jogler M."/>
            <person name="Boedeker C."/>
            <person name="Pinto D."/>
            <person name="Vollmers J."/>
            <person name="Rivas-Marin E."/>
            <person name="Kohn T."/>
            <person name="Peeters S.H."/>
            <person name="Heuer A."/>
            <person name="Rast P."/>
            <person name="Oberbeckmann S."/>
            <person name="Bunk B."/>
            <person name="Jeske O."/>
            <person name="Meyerdierks A."/>
            <person name="Storesund J.E."/>
            <person name="Kallscheuer N."/>
            <person name="Luecker S."/>
            <person name="Lage O.M."/>
            <person name="Pohl T."/>
            <person name="Merkel B.J."/>
            <person name="Hornburger P."/>
            <person name="Mueller R.-W."/>
            <person name="Bruemmer F."/>
            <person name="Labrenz M."/>
            <person name="Spormann A.M."/>
            <person name="Op Den Camp H."/>
            <person name="Overmann J."/>
            <person name="Amann R."/>
            <person name="Jetten M.S.M."/>
            <person name="Mascher T."/>
            <person name="Medema M.H."/>
            <person name="Devos D.P."/>
            <person name="Kaster A.-K."/>
            <person name="Ovreas L."/>
            <person name="Rohde M."/>
            <person name="Galperin M.Y."/>
            <person name="Jogler C."/>
        </authorList>
    </citation>
    <scope>NUCLEOTIDE SEQUENCE [LARGE SCALE GENOMIC DNA]</scope>
    <source>
        <strain evidence="4 5">CA85</strain>
    </source>
</reference>
<evidence type="ECO:0000313" key="5">
    <source>
        <dbReference type="Proteomes" id="UP000318053"/>
    </source>
</evidence>
<organism evidence="4 5">
    <name type="scientific">Allorhodopirellula solitaria</name>
    <dbReference type="NCBI Taxonomy" id="2527987"/>
    <lineage>
        <taxon>Bacteria</taxon>
        <taxon>Pseudomonadati</taxon>
        <taxon>Planctomycetota</taxon>
        <taxon>Planctomycetia</taxon>
        <taxon>Pirellulales</taxon>
        <taxon>Pirellulaceae</taxon>
        <taxon>Allorhodopirellula</taxon>
    </lineage>
</organism>
<feature type="domain" description="ABC1 atypical kinase-like" evidence="3">
    <location>
        <begin position="96"/>
        <end position="340"/>
    </location>
</feature>
<proteinExistence type="inferred from homology"/>
<dbReference type="InterPro" id="IPR050154">
    <property type="entry name" value="UbiB_kinase"/>
</dbReference>
<dbReference type="OrthoDB" id="9795390at2"/>
<comment type="caution">
    <text evidence="4">The sequence shown here is derived from an EMBL/GenBank/DDBJ whole genome shotgun (WGS) entry which is preliminary data.</text>
</comment>
<dbReference type="SUPFAM" id="SSF56112">
    <property type="entry name" value="Protein kinase-like (PK-like)"/>
    <property type="match status" value="1"/>
</dbReference>
<name>A0A5C5XYP6_9BACT</name>
<dbReference type="EMBL" id="SJPK01000004">
    <property type="protein sequence ID" value="TWT67065.1"/>
    <property type="molecule type" value="Genomic_DNA"/>
</dbReference>
<keyword evidence="2" id="KW-0472">Membrane</keyword>
<evidence type="ECO:0000256" key="2">
    <source>
        <dbReference type="SAM" id="Phobius"/>
    </source>
</evidence>
<accession>A0A5C5XYP6</accession>
<sequence length="554" mass="61487">MDVANLPQLVRNAERLNEVVSVLLRYGLAPWLRDVPAQWVQKLLRTSGGESISELEEPVRIRMALVELGTTFVKLGQMLSTRADLIGPDLAAELAKLQSETPPDPPEVVVGMIAQELGGSPAEIFQSFDEHAIASASIGQVHEARLRSGQSVVVKVQHAGIETKIRNDLEILVELAKIAESNSSYLAQYQPVATTKEFRQTLENELDFRIEQRSLERFRSNFADDATAHFPMPYASESSQRVLTMEKLEGISVSCRADLVASGYDLAEVARRGAELFLKMVFRHRFYHADPHPGNLMVLDGGVIGVLDGGMVGHLSDTMVEQIEDLLIAAFDRDSKRMVDAVIAIGQPPADLDKRALLRDLERFLDDYGSRSVDEIDTTAVINDFTDIIRSYQIILPSEVTLLLKMVAMLKGTATQLSPQFSLEELLEPYRIEAIRNRLSPQRLWKQLVATHRDWTHLIQSLPDDAADIIGRMRVGSFDVHLDHRNLGTIVNRLVMGILAAALFVGSTQLWSSNVAPRFHGVSVPGILGTAIAIYLGSQVIRAIKRSGDLRDRH</sequence>
<keyword evidence="2" id="KW-0812">Transmembrane</keyword>
<keyword evidence="4" id="KW-0808">Transferase</keyword>
<dbReference type="Proteomes" id="UP000318053">
    <property type="component" value="Unassembled WGS sequence"/>
</dbReference>
<gene>
    <name evidence="4" type="primary">ubiB_2</name>
    <name evidence="4" type="ORF">CA85_19110</name>
</gene>